<dbReference type="RefSeq" id="WP_344976298.1">
    <property type="nucleotide sequence ID" value="NZ_BAABDD010000037.1"/>
</dbReference>
<dbReference type="InterPro" id="IPR025209">
    <property type="entry name" value="DUF4209"/>
</dbReference>
<dbReference type="EMBL" id="BAABDD010000037">
    <property type="protein sequence ID" value="GAA3763011.1"/>
    <property type="molecule type" value="Genomic_DNA"/>
</dbReference>
<keyword evidence="4" id="KW-1185">Reference proteome</keyword>
<comment type="caution">
    <text evidence="3">The sequence shown here is derived from an EMBL/GenBank/DDBJ whole genome shotgun (WGS) entry which is preliminary data.</text>
</comment>
<feature type="domain" description="DUF7380" evidence="2">
    <location>
        <begin position="55"/>
        <end position="159"/>
    </location>
</feature>
<feature type="domain" description="DUF4209" evidence="1">
    <location>
        <begin position="502"/>
        <end position="554"/>
    </location>
</feature>
<sequence length="561" mass="63887">MSEEQREAECRAIDSILSGIGVWHEFSVSVKNSELDSGSFFVQSTVMAFDYHFPHKEDPESPFSSMLMFDGKRYPPDITAVDNEIIDNWIFAFNNIDHPLLVSRIGDLIWVNGRTPGSHIYAQRACRAYAELANADGFSIYQSDCIVRAIDIAVKLNMKDITDLIDQAVFYVKEHFRLSSGAPGIPLRVLDRLSSLPKKISKKMGFSVYPLLGEAERLYVNDAFILEHIRDLMISSLRGQDEEIKKVAKSQIQSWVAEADRSTPLVKISHLKRAQELANSHGLSDDVQNIRLKIQNAMDEPDGMTDIYSEVRFSSEEYEASVENFINDSNLHSTLIGIGSYCPIPEKEQVEIEARDLIRQHPLRSLIKNVIVDDAGLPKKFIQGEESYFLHEVKQQEIIWTQMWGAFLPGILNRVADRFDSYPSSLEDFFVSDFISPEIAKIIARGFSYFHEEKYDEALCIVTPRLEAVIREMCRQVGISVYIPPVGENLGEYKALGVLLSLLEEVLPQRIRTYISLVLNDQVGINIRNRLCHGHIVEENQLEVALILHMALLLRCFRLER</sequence>
<protein>
    <recommendedName>
        <fullName evidence="5">DUF4209 domain-containing protein</fullName>
    </recommendedName>
</protein>
<accession>A0ABP7GFZ9</accession>
<dbReference type="Pfam" id="PF24098">
    <property type="entry name" value="DUF7380"/>
    <property type="match status" value="1"/>
</dbReference>
<evidence type="ECO:0008006" key="5">
    <source>
        <dbReference type="Google" id="ProtNLM"/>
    </source>
</evidence>
<organism evidence="3 4">
    <name type="scientific">Salinactinospora qingdaonensis</name>
    <dbReference type="NCBI Taxonomy" id="702744"/>
    <lineage>
        <taxon>Bacteria</taxon>
        <taxon>Bacillati</taxon>
        <taxon>Actinomycetota</taxon>
        <taxon>Actinomycetes</taxon>
        <taxon>Streptosporangiales</taxon>
        <taxon>Nocardiopsidaceae</taxon>
        <taxon>Salinactinospora</taxon>
    </lineage>
</organism>
<name>A0ABP7GFZ9_9ACTN</name>
<gene>
    <name evidence="3" type="ORF">GCM10022402_45690</name>
</gene>
<reference evidence="4" key="1">
    <citation type="journal article" date="2019" name="Int. J. Syst. Evol. Microbiol.">
        <title>The Global Catalogue of Microorganisms (GCM) 10K type strain sequencing project: providing services to taxonomists for standard genome sequencing and annotation.</title>
        <authorList>
            <consortium name="The Broad Institute Genomics Platform"/>
            <consortium name="The Broad Institute Genome Sequencing Center for Infectious Disease"/>
            <person name="Wu L."/>
            <person name="Ma J."/>
        </authorList>
    </citation>
    <scope>NUCLEOTIDE SEQUENCE [LARGE SCALE GENOMIC DNA]</scope>
    <source>
        <strain evidence="4">JCM 17137</strain>
    </source>
</reference>
<evidence type="ECO:0000313" key="4">
    <source>
        <dbReference type="Proteomes" id="UP001500908"/>
    </source>
</evidence>
<evidence type="ECO:0000259" key="1">
    <source>
        <dbReference type="Pfam" id="PF13910"/>
    </source>
</evidence>
<evidence type="ECO:0000259" key="2">
    <source>
        <dbReference type="Pfam" id="PF24098"/>
    </source>
</evidence>
<dbReference type="Proteomes" id="UP001500908">
    <property type="component" value="Unassembled WGS sequence"/>
</dbReference>
<dbReference type="Pfam" id="PF13910">
    <property type="entry name" value="DUF4209"/>
    <property type="match status" value="1"/>
</dbReference>
<proteinExistence type="predicted"/>
<evidence type="ECO:0000313" key="3">
    <source>
        <dbReference type="EMBL" id="GAA3763011.1"/>
    </source>
</evidence>
<dbReference type="InterPro" id="IPR055804">
    <property type="entry name" value="DUF7380"/>
</dbReference>